<organism evidence="2 3">
    <name type="scientific">Natribacillus halophilus</name>
    <dbReference type="NCBI Taxonomy" id="549003"/>
    <lineage>
        <taxon>Bacteria</taxon>
        <taxon>Bacillati</taxon>
        <taxon>Bacillota</taxon>
        <taxon>Bacilli</taxon>
        <taxon>Bacillales</taxon>
        <taxon>Bacillaceae</taxon>
        <taxon>Natribacillus</taxon>
    </lineage>
</organism>
<reference evidence="2 3" key="1">
    <citation type="submission" date="2016-10" db="EMBL/GenBank/DDBJ databases">
        <authorList>
            <person name="de Groot N.N."/>
        </authorList>
    </citation>
    <scope>NUCLEOTIDE SEQUENCE [LARGE SCALE GENOMIC DNA]</scope>
    <source>
        <strain evidence="2 3">DSM 21771</strain>
    </source>
</reference>
<protein>
    <submittedName>
        <fullName evidence="2">Coat F domain-containing protein</fullName>
    </submittedName>
</protein>
<dbReference type="InterPro" id="IPR012851">
    <property type="entry name" value="Spore_coat_CotF-like"/>
</dbReference>
<feature type="compositionally biased region" description="Polar residues" evidence="1">
    <location>
        <begin position="1"/>
        <end position="19"/>
    </location>
</feature>
<dbReference type="OrthoDB" id="1647790at2"/>
<dbReference type="Pfam" id="PF07875">
    <property type="entry name" value="Coat_F"/>
    <property type="match status" value="1"/>
</dbReference>
<dbReference type="EMBL" id="FNEN01000011">
    <property type="protein sequence ID" value="SDJ01576.1"/>
    <property type="molecule type" value="Genomic_DNA"/>
</dbReference>
<evidence type="ECO:0000313" key="2">
    <source>
        <dbReference type="EMBL" id="SDJ01576.1"/>
    </source>
</evidence>
<name>A0A1G8QAG4_9BACI</name>
<gene>
    <name evidence="2" type="ORF">SAMN04488123_11135</name>
</gene>
<dbReference type="InterPro" id="IPR012347">
    <property type="entry name" value="Ferritin-like"/>
</dbReference>
<dbReference type="AlphaFoldDB" id="A0A1G8QAG4"/>
<dbReference type="Proteomes" id="UP000198853">
    <property type="component" value="Unassembled WGS sequence"/>
</dbReference>
<evidence type="ECO:0000313" key="3">
    <source>
        <dbReference type="Proteomes" id="UP000198853"/>
    </source>
</evidence>
<feature type="region of interest" description="Disordered" evidence="1">
    <location>
        <begin position="1"/>
        <end position="20"/>
    </location>
</feature>
<proteinExistence type="predicted"/>
<keyword evidence="3" id="KW-1185">Reference proteome</keyword>
<sequence>MPNQAIQNPQTTVPNTQNMTDKDFLNDLLTTEKYMTASYTTAMNEASHDQLFQQISNVCHETEQCSRQLFNKMFQNGWYALEGAPTQTIQQSHQEYAGMQNQLPSGNMPH</sequence>
<accession>A0A1G8QAG4</accession>
<dbReference type="RefSeq" id="WP_090399072.1">
    <property type="nucleotide sequence ID" value="NZ_FNEN01000011.1"/>
</dbReference>
<dbReference type="Gene3D" id="1.20.1260.10">
    <property type="match status" value="1"/>
</dbReference>
<evidence type="ECO:0000256" key="1">
    <source>
        <dbReference type="SAM" id="MobiDB-lite"/>
    </source>
</evidence>